<dbReference type="PANTHER" id="PTHR35971">
    <property type="entry name" value="SI:DKEY-31G6.6"/>
    <property type="match status" value="1"/>
</dbReference>
<keyword evidence="7" id="KW-0808">Transferase</keyword>
<keyword evidence="8" id="KW-1185">Reference proteome</keyword>
<dbReference type="InterPro" id="IPR007110">
    <property type="entry name" value="Ig-like_dom"/>
</dbReference>
<evidence type="ECO:0000259" key="6">
    <source>
        <dbReference type="PROSITE" id="PS50835"/>
    </source>
</evidence>
<dbReference type="SMART" id="SM00408">
    <property type="entry name" value="IGc2"/>
    <property type="match status" value="2"/>
</dbReference>
<evidence type="ECO:0000256" key="1">
    <source>
        <dbReference type="ARBA" id="ARBA00004496"/>
    </source>
</evidence>
<comment type="caution">
    <text evidence="7">The sequence shown here is derived from an EMBL/GenBank/DDBJ whole genome shotgun (WGS) entry which is preliminary data.</text>
</comment>
<dbReference type="Gene3D" id="2.60.40.10">
    <property type="entry name" value="Immunoglobulins"/>
    <property type="match status" value="2"/>
</dbReference>
<protein>
    <submittedName>
        <fullName evidence="7">TTN</fullName>
        <ecNumber evidence="7">2.7.11.1</ecNumber>
    </submittedName>
</protein>
<evidence type="ECO:0000313" key="7">
    <source>
        <dbReference type="EMBL" id="CAG2188419.1"/>
    </source>
</evidence>
<dbReference type="InterPro" id="IPR013098">
    <property type="entry name" value="Ig_I-set"/>
</dbReference>
<dbReference type="InterPro" id="IPR013783">
    <property type="entry name" value="Ig-like_fold"/>
</dbReference>
<dbReference type="InterPro" id="IPR003598">
    <property type="entry name" value="Ig_sub2"/>
</dbReference>
<proteinExistence type="predicted"/>
<dbReference type="PROSITE" id="PS50835">
    <property type="entry name" value="IG_LIKE"/>
    <property type="match status" value="2"/>
</dbReference>
<keyword evidence="3" id="KW-0597">Phosphoprotein</keyword>
<evidence type="ECO:0000256" key="5">
    <source>
        <dbReference type="SAM" id="Coils"/>
    </source>
</evidence>
<dbReference type="Pfam" id="PF07679">
    <property type="entry name" value="I-set"/>
    <property type="match status" value="2"/>
</dbReference>
<evidence type="ECO:0000256" key="2">
    <source>
        <dbReference type="ARBA" id="ARBA00022490"/>
    </source>
</evidence>
<dbReference type="EC" id="2.7.11.1" evidence="7"/>
<dbReference type="SUPFAM" id="SSF48726">
    <property type="entry name" value="Immunoglobulin"/>
    <property type="match status" value="2"/>
</dbReference>
<reference evidence="7" key="1">
    <citation type="submission" date="2021-03" db="EMBL/GenBank/DDBJ databases">
        <authorList>
            <person name="Bekaert M."/>
        </authorList>
    </citation>
    <scope>NUCLEOTIDE SEQUENCE</scope>
</reference>
<dbReference type="InterPro" id="IPR052385">
    <property type="entry name" value="Obscurin/Obscurin-like_Reg"/>
</dbReference>
<dbReference type="CDD" id="cd00096">
    <property type="entry name" value="Ig"/>
    <property type="match status" value="1"/>
</dbReference>
<comment type="subcellular location">
    <subcellularLocation>
        <location evidence="1">Cytoplasm</location>
    </subcellularLocation>
</comment>
<keyword evidence="2" id="KW-0963">Cytoplasm</keyword>
<organism evidence="7 8">
    <name type="scientific">Mytilus edulis</name>
    <name type="common">Blue mussel</name>
    <dbReference type="NCBI Taxonomy" id="6550"/>
    <lineage>
        <taxon>Eukaryota</taxon>
        <taxon>Metazoa</taxon>
        <taxon>Spiralia</taxon>
        <taxon>Lophotrochozoa</taxon>
        <taxon>Mollusca</taxon>
        <taxon>Bivalvia</taxon>
        <taxon>Autobranchia</taxon>
        <taxon>Pteriomorphia</taxon>
        <taxon>Mytilida</taxon>
        <taxon>Mytiloidea</taxon>
        <taxon>Mytilidae</taxon>
        <taxon>Mytilinae</taxon>
        <taxon>Mytilus</taxon>
    </lineage>
</organism>
<feature type="domain" description="Ig-like" evidence="6">
    <location>
        <begin position="107"/>
        <end position="163"/>
    </location>
</feature>
<keyword evidence="4" id="KW-1015">Disulfide bond</keyword>
<sequence length="406" mass="46985">MGKIQNCFIENSDQFVDSLSKNLNHIVYMLNNRGAITENQKLSIHESPSPYSKIKKVFEYIEINDELEVFFNVLDKTENSGIAHYVRLAARYYFTSELLKSHSFEIGTDVVLSCKVSDDHGVKWFKSGIEISANKKYNVRNNGLVHQLIILNAQAEDAGDYLCECCYARSQCTLKAVIKVIEVLKDTEVEEGGQIHLTCKLNADVDITWGKNGQKLPRNMQTYFNKTVADNSFMYTLTIKNAKEENSGEYSFVYENLKTSCHVIVKEKPVDLLKARTTEILYEITDTKKELEKKQEEIEKKEENLAGMENEIRTKEIEIETKTIKLELKEKQIKQIEMQLESNEEKISELENEKFQINEYCSSLRQENEKTQTFTGKCQHSACRTRKIKSRKAKTSRQSYNVRTIH</sequence>
<dbReference type="InterPro" id="IPR003599">
    <property type="entry name" value="Ig_sub"/>
</dbReference>
<feature type="coiled-coil region" evidence="5">
    <location>
        <begin position="281"/>
        <end position="367"/>
    </location>
</feature>
<dbReference type="InterPro" id="IPR036179">
    <property type="entry name" value="Ig-like_dom_sf"/>
</dbReference>
<evidence type="ECO:0000313" key="8">
    <source>
        <dbReference type="Proteomes" id="UP000683360"/>
    </source>
</evidence>
<dbReference type="GO" id="GO:0004674">
    <property type="term" value="F:protein serine/threonine kinase activity"/>
    <property type="evidence" value="ECO:0007669"/>
    <property type="project" value="UniProtKB-EC"/>
</dbReference>
<gene>
    <name evidence="7" type="ORF">MEDL_3844</name>
</gene>
<dbReference type="SMART" id="SM00409">
    <property type="entry name" value="IG"/>
    <property type="match status" value="2"/>
</dbReference>
<feature type="domain" description="Ig-like" evidence="6">
    <location>
        <begin position="178"/>
        <end position="271"/>
    </location>
</feature>
<evidence type="ECO:0000256" key="3">
    <source>
        <dbReference type="ARBA" id="ARBA00022553"/>
    </source>
</evidence>
<dbReference type="Proteomes" id="UP000683360">
    <property type="component" value="Unassembled WGS sequence"/>
</dbReference>
<name>A0A8S3Q0P0_MYTED</name>
<dbReference type="AlphaFoldDB" id="A0A8S3Q0P0"/>
<dbReference type="PANTHER" id="PTHR35971:SF5">
    <property type="entry name" value="OBSCURIN LIKE CYTOSKELETAL ADAPTOR 1"/>
    <property type="match status" value="1"/>
</dbReference>
<dbReference type="GO" id="GO:0005737">
    <property type="term" value="C:cytoplasm"/>
    <property type="evidence" value="ECO:0007669"/>
    <property type="project" value="UniProtKB-SubCell"/>
</dbReference>
<dbReference type="EMBL" id="CAJPWZ010000232">
    <property type="protein sequence ID" value="CAG2188419.1"/>
    <property type="molecule type" value="Genomic_DNA"/>
</dbReference>
<evidence type="ECO:0000256" key="4">
    <source>
        <dbReference type="ARBA" id="ARBA00023157"/>
    </source>
</evidence>
<keyword evidence="5" id="KW-0175">Coiled coil</keyword>
<dbReference type="OrthoDB" id="6099099at2759"/>
<accession>A0A8S3Q0P0</accession>